<evidence type="ECO:0000313" key="8">
    <source>
        <dbReference type="Proteomes" id="UP000494163"/>
    </source>
</evidence>
<dbReference type="InterPro" id="IPR035940">
    <property type="entry name" value="CAP_sf"/>
</dbReference>
<dbReference type="InterPro" id="IPR001283">
    <property type="entry name" value="CRISP-related"/>
</dbReference>
<dbReference type="OrthoDB" id="414826at2759"/>
<reference evidence="7 8" key="1">
    <citation type="submission" date="2015-08" db="EMBL/GenBank/DDBJ databases">
        <title>Ancestral chromatin configuration constrains chromatin evolution on differentiating sex chromosomes in Drosophila.</title>
        <authorList>
            <person name="Zhou Q."/>
            <person name="Bachtrog D."/>
        </authorList>
    </citation>
    <scope>NUCLEOTIDE SEQUENCE [LARGE SCALE GENOMIC DNA]</scope>
    <source>
        <tissue evidence="7">Whole larvae</tissue>
    </source>
</reference>
<evidence type="ECO:0000259" key="6">
    <source>
        <dbReference type="SMART" id="SM00198"/>
    </source>
</evidence>
<dbReference type="SUPFAM" id="SSF55797">
    <property type="entry name" value="PR-1-like"/>
    <property type="match status" value="1"/>
</dbReference>
<dbReference type="Proteomes" id="UP000494163">
    <property type="component" value="Chromosome 3L"/>
</dbReference>
<dbReference type="GO" id="GO:0005576">
    <property type="term" value="C:extracellular region"/>
    <property type="evidence" value="ECO:0007669"/>
    <property type="project" value="UniProtKB-SubCell"/>
</dbReference>
<keyword evidence="3" id="KW-0964">Secreted</keyword>
<dbReference type="Pfam" id="PF00188">
    <property type="entry name" value="CAP"/>
    <property type="match status" value="1"/>
</dbReference>
<dbReference type="SMART" id="SM00198">
    <property type="entry name" value="SCP"/>
    <property type="match status" value="1"/>
</dbReference>
<evidence type="ECO:0000256" key="1">
    <source>
        <dbReference type="ARBA" id="ARBA00004613"/>
    </source>
</evidence>
<feature type="signal peptide" evidence="5">
    <location>
        <begin position="1"/>
        <end position="18"/>
    </location>
</feature>
<dbReference type="SMR" id="A0A0M3QWA4"/>
<evidence type="ECO:0000256" key="2">
    <source>
        <dbReference type="ARBA" id="ARBA00009923"/>
    </source>
</evidence>
<evidence type="ECO:0000313" key="7">
    <source>
        <dbReference type="EMBL" id="ALC43803.1"/>
    </source>
</evidence>
<gene>
    <name evidence="7" type="ORF">Dbus_chr3Lg969</name>
</gene>
<dbReference type="OMA" id="TLNVKQC"/>
<keyword evidence="4 5" id="KW-0732">Signal</keyword>
<comment type="similarity">
    <text evidence="2">Belongs to the CRISP family.</text>
</comment>
<protein>
    <submittedName>
        <fullName evidence="7">CG6628</fullName>
    </submittedName>
</protein>
<evidence type="ECO:0000256" key="3">
    <source>
        <dbReference type="ARBA" id="ARBA00022525"/>
    </source>
</evidence>
<evidence type="ECO:0000256" key="4">
    <source>
        <dbReference type="ARBA" id="ARBA00022729"/>
    </source>
</evidence>
<sequence>MISSLLLLLLLLLEQTLSQDYCQPALCPKYKKHIACRHNSDLGKACGAGKIVLLNLTQHQPAILNMHNSPRNSLAAGKVAKLPPTERMASMQWHEELEALALLNAKQCVLTYDPCHNTAEFYNSGQNVALLNISADVLTNDELLLKDAIERWWDQHKAMTAEHLQRFPKPGKLADSMRNFAVMARDNNTHVGCAAIRFEKLQLQHFLFVCNYASNYVAGQPLYRPKSVNCQGGYDKQFKELCKPGENYRDV</sequence>
<dbReference type="PANTHER" id="PTHR10334">
    <property type="entry name" value="CYSTEINE-RICH SECRETORY PROTEIN-RELATED"/>
    <property type="match status" value="1"/>
</dbReference>
<dbReference type="AlphaFoldDB" id="A0A0M3QWA4"/>
<comment type="subcellular location">
    <subcellularLocation>
        <location evidence="1">Secreted</location>
    </subcellularLocation>
</comment>
<feature type="chain" id="PRO_5005788064" evidence="5">
    <location>
        <begin position="19"/>
        <end position="251"/>
    </location>
</feature>
<evidence type="ECO:0000256" key="5">
    <source>
        <dbReference type="SAM" id="SignalP"/>
    </source>
</evidence>
<dbReference type="InterPro" id="IPR014044">
    <property type="entry name" value="CAP_dom"/>
</dbReference>
<accession>A0A0M3QWA4</accession>
<name>A0A0M3QWA4_DROBS</name>
<feature type="non-terminal residue" evidence="7">
    <location>
        <position position="251"/>
    </location>
</feature>
<feature type="domain" description="SCP" evidence="6">
    <location>
        <begin position="58"/>
        <end position="218"/>
    </location>
</feature>
<dbReference type="PIRSF" id="PIRSF038921">
    <property type="entry name" value="P14a"/>
    <property type="match status" value="1"/>
</dbReference>
<dbReference type="Gene3D" id="3.40.33.10">
    <property type="entry name" value="CAP"/>
    <property type="match status" value="1"/>
</dbReference>
<dbReference type="CDD" id="cd05380">
    <property type="entry name" value="CAP_euk"/>
    <property type="match status" value="1"/>
</dbReference>
<organism evidence="7 8">
    <name type="scientific">Drosophila busckii</name>
    <name type="common">Fruit fly</name>
    <dbReference type="NCBI Taxonomy" id="30019"/>
    <lineage>
        <taxon>Eukaryota</taxon>
        <taxon>Metazoa</taxon>
        <taxon>Ecdysozoa</taxon>
        <taxon>Arthropoda</taxon>
        <taxon>Hexapoda</taxon>
        <taxon>Insecta</taxon>
        <taxon>Pterygota</taxon>
        <taxon>Neoptera</taxon>
        <taxon>Endopterygota</taxon>
        <taxon>Diptera</taxon>
        <taxon>Brachycera</taxon>
        <taxon>Muscomorpha</taxon>
        <taxon>Ephydroidea</taxon>
        <taxon>Drosophilidae</taxon>
        <taxon>Drosophila</taxon>
    </lineage>
</organism>
<dbReference type="EMBL" id="CP012525">
    <property type="protein sequence ID" value="ALC43803.1"/>
    <property type="molecule type" value="Genomic_DNA"/>
</dbReference>
<keyword evidence="8" id="KW-1185">Reference proteome</keyword>
<dbReference type="STRING" id="30019.A0A0M3QWA4"/>
<proteinExistence type="inferred from homology"/>
<dbReference type="InterPro" id="IPR034763">
    <property type="entry name" value="P14a_insect"/>
</dbReference>